<proteinExistence type="predicted"/>
<dbReference type="GO" id="GO:0016779">
    <property type="term" value="F:nucleotidyltransferase activity"/>
    <property type="evidence" value="ECO:0007669"/>
    <property type="project" value="UniProtKB-ARBA"/>
</dbReference>
<dbReference type="SUPFAM" id="SSF53448">
    <property type="entry name" value="Nucleotide-diphospho-sugar transferases"/>
    <property type="match status" value="1"/>
</dbReference>
<dbReference type="Proteomes" id="UP001240236">
    <property type="component" value="Unassembled WGS sequence"/>
</dbReference>
<accession>A0AAE4B332</accession>
<dbReference type="PANTHER" id="PTHR43777:SF1">
    <property type="entry name" value="MOLYBDENUM COFACTOR CYTIDYLYLTRANSFERASE"/>
    <property type="match status" value="1"/>
</dbReference>
<dbReference type="InterPro" id="IPR029044">
    <property type="entry name" value="Nucleotide-diphossugar_trans"/>
</dbReference>
<dbReference type="EC" id="1.1.1.328" evidence="2"/>
<evidence type="ECO:0000313" key="2">
    <source>
        <dbReference type="EMBL" id="MDQ0369693.1"/>
    </source>
</evidence>
<dbReference type="CDD" id="cd04182">
    <property type="entry name" value="GT_2_like_f"/>
    <property type="match status" value="1"/>
</dbReference>
<keyword evidence="3" id="KW-1185">Reference proteome</keyword>
<dbReference type="GO" id="GO:0016491">
    <property type="term" value="F:oxidoreductase activity"/>
    <property type="evidence" value="ECO:0007669"/>
    <property type="project" value="UniProtKB-KW"/>
</dbReference>
<comment type="caution">
    <text evidence="2">The sequence shown here is derived from an EMBL/GenBank/DDBJ whole genome shotgun (WGS) entry which is preliminary data.</text>
</comment>
<feature type="domain" description="MobA-like NTP transferase" evidence="1">
    <location>
        <begin position="6"/>
        <end position="167"/>
    </location>
</feature>
<reference evidence="2 3" key="1">
    <citation type="submission" date="2023-07" db="EMBL/GenBank/DDBJ databases">
        <title>Sequencing the genomes of 1000 actinobacteria strains.</title>
        <authorList>
            <person name="Klenk H.-P."/>
        </authorList>
    </citation>
    <scope>NUCLEOTIDE SEQUENCE [LARGE SCALE GENOMIC DNA]</scope>
    <source>
        <strain evidence="2 3">DSM 44709</strain>
    </source>
</reference>
<dbReference type="RefSeq" id="WP_307245098.1">
    <property type="nucleotide sequence ID" value="NZ_JAUSUZ010000001.1"/>
</dbReference>
<dbReference type="PANTHER" id="PTHR43777">
    <property type="entry name" value="MOLYBDENUM COFACTOR CYTIDYLYLTRANSFERASE"/>
    <property type="match status" value="1"/>
</dbReference>
<evidence type="ECO:0000259" key="1">
    <source>
        <dbReference type="Pfam" id="PF12804"/>
    </source>
</evidence>
<organism evidence="2 3">
    <name type="scientific">Catenuloplanes indicus</name>
    <dbReference type="NCBI Taxonomy" id="137267"/>
    <lineage>
        <taxon>Bacteria</taxon>
        <taxon>Bacillati</taxon>
        <taxon>Actinomycetota</taxon>
        <taxon>Actinomycetes</taxon>
        <taxon>Micromonosporales</taxon>
        <taxon>Micromonosporaceae</taxon>
        <taxon>Catenuloplanes</taxon>
    </lineage>
</organism>
<dbReference type="AlphaFoldDB" id="A0AAE4B332"/>
<evidence type="ECO:0000313" key="3">
    <source>
        <dbReference type="Proteomes" id="UP001240236"/>
    </source>
</evidence>
<sequence length="200" mass="20131">MSHVAGLLLAAGAGRRYGMPKALVPLDGELLVDRAARTLTAGGCDSVLVVLGAAAAEVRARAALTGADVVVNDDWPSGMGSSLRAGLSALATRPEVDAALVLLVDLPGMTAAGVARLVAAGGRDALAMGGYGDRRGHPVLLGRDHWAGVAALADGDVGARPYLRAHRDAVRVVPVGDVASDEDLDVPAVSGTQNEDQSAS</sequence>
<dbReference type="EMBL" id="JAUSUZ010000001">
    <property type="protein sequence ID" value="MDQ0369693.1"/>
    <property type="molecule type" value="Genomic_DNA"/>
</dbReference>
<keyword evidence="2" id="KW-0560">Oxidoreductase</keyword>
<dbReference type="Gene3D" id="3.90.550.10">
    <property type="entry name" value="Spore Coat Polysaccharide Biosynthesis Protein SpsA, Chain A"/>
    <property type="match status" value="1"/>
</dbReference>
<gene>
    <name evidence="2" type="ORF">J2S42_006362</name>
</gene>
<dbReference type="InterPro" id="IPR025877">
    <property type="entry name" value="MobA-like_NTP_Trfase"/>
</dbReference>
<name>A0AAE4B332_9ACTN</name>
<dbReference type="Pfam" id="PF12804">
    <property type="entry name" value="NTP_transf_3"/>
    <property type="match status" value="1"/>
</dbReference>
<protein>
    <submittedName>
        <fullName evidence="2">Nicotine blue oxidoreductase</fullName>
        <ecNumber evidence="2">1.1.1.328</ecNumber>
    </submittedName>
</protein>